<dbReference type="AlphaFoldDB" id="A0A9P1BLA0"/>
<protein>
    <submittedName>
        <fullName evidence="1">Uncharacterized protein</fullName>
    </submittedName>
</protein>
<reference evidence="2 3" key="2">
    <citation type="submission" date="2024-05" db="EMBL/GenBank/DDBJ databases">
        <authorList>
            <person name="Chen Y."/>
            <person name="Shah S."/>
            <person name="Dougan E. K."/>
            <person name="Thang M."/>
            <person name="Chan C."/>
        </authorList>
    </citation>
    <scope>NUCLEOTIDE SEQUENCE [LARGE SCALE GENOMIC DNA]</scope>
</reference>
<dbReference type="OrthoDB" id="10668142at2759"/>
<dbReference type="EMBL" id="CAMXCT030000137">
    <property type="protein sequence ID" value="CAL4761795.1"/>
    <property type="molecule type" value="Genomic_DNA"/>
</dbReference>
<gene>
    <name evidence="1" type="ORF">C1SCF055_LOCUS2880</name>
</gene>
<sequence>MSQPCRAWQADPHVHVTADKRAARQKRIDGLAELSDQERSHYYFLYAAAADCVECTKYWLQNGADTTRGTKHMKYTAKEWAEWKSASHVLDILLSWEQAGTADIDEDMSPSSDTSNALFQDAVDFSFWRNAMAGDWKMTKEWCDVRAIVPMAIGLVNRTDSPEHMFHWGVRQYLQFALLCNDSARKKHDLERIKTMVWQREQEQVGKTMQFVKAIHDDGDLKYTSLINILNGDMLQTDLRNAATKKVWSTILRNDAVDPNVFNDFIRHEEWWTYDLFAPAAALRLDVPDFCAHWMLLHFVLAQSCWRSRNSVFGEASGTATQLESAEEWLIRSSCGTFPQQLLV</sequence>
<reference evidence="1" key="1">
    <citation type="submission" date="2022-10" db="EMBL/GenBank/DDBJ databases">
        <authorList>
            <person name="Chen Y."/>
            <person name="Dougan E. K."/>
            <person name="Chan C."/>
            <person name="Rhodes N."/>
            <person name="Thang M."/>
        </authorList>
    </citation>
    <scope>NUCLEOTIDE SEQUENCE</scope>
</reference>
<keyword evidence="3" id="KW-1185">Reference proteome</keyword>
<evidence type="ECO:0000313" key="2">
    <source>
        <dbReference type="EMBL" id="CAL4761795.1"/>
    </source>
</evidence>
<proteinExistence type="predicted"/>
<name>A0A9P1BLA0_9DINO</name>
<dbReference type="EMBL" id="CAMXCT020000137">
    <property type="protein sequence ID" value="CAL1127858.1"/>
    <property type="molecule type" value="Genomic_DNA"/>
</dbReference>
<evidence type="ECO:0000313" key="1">
    <source>
        <dbReference type="EMBL" id="CAI3974483.1"/>
    </source>
</evidence>
<dbReference type="EMBL" id="CAMXCT010000137">
    <property type="protein sequence ID" value="CAI3974483.1"/>
    <property type="molecule type" value="Genomic_DNA"/>
</dbReference>
<evidence type="ECO:0000313" key="3">
    <source>
        <dbReference type="Proteomes" id="UP001152797"/>
    </source>
</evidence>
<comment type="caution">
    <text evidence="1">The sequence shown here is derived from an EMBL/GenBank/DDBJ whole genome shotgun (WGS) entry which is preliminary data.</text>
</comment>
<organism evidence="1">
    <name type="scientific">Cladocopium goreaui</name>
    <dbReference type="NCBI Taxonomy" id="2562237"/>
    <lineage>
        <taxon>Eukaryota</taxon>
        <taxon>Sar</taxon>
        <taxon>Alveolata</taxon>
        <taxon>Dinophyceae</taxon>
        <taxon>Suessiales</taxon>
        <taxon>Symbiodiniaceae</taxon>
        <taxon>Cladocopium</taxon>
    </lineage>
</organism>
<dbReference type="Proteomes" id="UP001152797">
    <property type="component" value="Unassembled WGS sequence"/>
</dbReference>
<accession>A0A9P1BLA0</accession>